<dbReference type="InterPro" id="IPR004603">
    <property type="entry name" value="DNA_mismatch_endonuc_vsr"/>
</dbReference>
<dbReference type="GO" id="GO:0016787">
    <property type="term" value="F:hydrolase activity"/>
    <property type="evidence" value="ECO:0007669"/>
    <property type="project" value="UniProtKB-KW"/>
</dbReference>
<comment type="function">
    <text evidence="6">May nick specific sequences that contain T:G mispairs resulting from m5C-deamination.</text>
</comment>
<keyword evidence="1 6" id="KW-0540">Nuclease</keyword>
<comment type="similarity">
    <text evidence="6">Belongs to the vsr family.</text>
</comment>
<accession>A0A923HXI3</accession>
<name>A0A923HXI3_9FIRM</name>
<evidence type="ECO:0000256" key="6">
    <source>
        <dbReference type="PIRNR" id="PIRNR018267"/>
    </source>
</evidence>
<protein>
    <recommendedName>
        <fullName evidence="6">Very short patch repair endonuclease</fullName>
        <ecNumber evidence="6">3.1.-.-</ecNumber>
    </recommendedName>
</protein>
<dbReference type="GO" id="GO:0004519">
    <property type="term" value="F:endonuclease activity"/>
    <property type="evidence" value="ECO:0007669"/>
    <property type="project" value="UniProtKB-KW"/>
</dbReference>
<gene>
    <name evidence="7" type="primary">vsr</name>
    <name evidence="7" type="ORF">GH810_05710</name>
</gene>
<dbReference type="EC" id="3.1.-.-" evidence="6"/>
<evidence type="ECO:0000313" key="7">
    <source>
        <dbReference type="EMBL" id="MBC3887801.1"/>
    </source>
</evidence>
<dbReference type="OrthoDB" id="9801520at2"/>
<dbReference type="GO" id="GO:0006298">
    <property type="term" value="P:mismatch repair"/>
    <property type="evidence" value="ECO:0007669"/>
    <property type="project" value="UniProtKB-UniRule"/>
</dbReference>
<keyword evidence="5 6" id="KW-0234">DNA repair</keyword>
<evidence type="ECO:0000313" key="8">
    <source>
        <dbReference type="Proteomes" id="UP000616595"/>
    </source>
</evidence>
<dbReference type="SUPFAM" id="SSF52980">
    <property type="entry name" value="Restriction endonuclease-like"/>
    <property type="match status" value="1"/>
</dbReference>
<comment type="caution">
    <text evidence="7">The sequence shown here is derived from an EMBL/GenBank/DDBJ whole genome shotgun (WGS) entry which is preliminary data.</text>
</comment>
<dbReference type="CDD" id="cd00221">
    <property type="entry name" value="Vsr"/>
    <property type="match status" value="1"/>
</dbReference>
<dbReference type="NCBIfam" id="TIGR00632">
    <property type="entry name" value="vsr"/>
    <property type="match status" value="1"/>
</dbReference>
<dbReference type="EMBL" id="WJBD01000005">
    <property type="protein sequence ID" value="MBC3887801.1"/>
    <property type="molecule type" value="Genomic_DNA"/>
</dbReference>
<keyword evidence="4 6" id="KW-0378">Hydrolase</keyword>
<dbReference type="RefSeq" id="WP_148567308.1">
    <property type="nucleotide sequence ID" value="NZ_RXYA01000009.1"/>
</dbReference>
<keyword evidence="2 6" id="KW-0255">Endonuclease</keyword>
<evidence type="ECO:0000256" key="3">
    <source>
        <dbReference type="ARBA" id="ARBA00022763"/>
    </source>
</evidence>
<reference evidence="7" key="1">
    <citation type="submission" date="2019-10" db="EMBL/GenBank/DDBJ databases">
        <authorList>
            <person name="Ross D.E."/>
            <person name="Gulliver D."/>
        </authorList>
    </citation>
    <scope>NUCLEOTIDE SEQUENCE</scope>
    <source>
        <strain evidence="7">DER-2019</strain>
    </source>
</reference>
<dbReference type="Gene3D" id="3.40.960.10">
    <property type="entry name" value="VSR Endonuclease"/>
    <property type="match status" value="1"/>
</dbReference>
<dbReference type="PIRSF" id="PIRSF018267">
    <property type="entry name" value="VSR_endonuc"/>
    <property type="match status" value="1"/>
</dbReference>
<evidence type="ECO:0000256" key="5">
    <source>
        <dbReference type="ARBA" id="ARBA00023204"/>
    </source>
</evidence>
<evidence type="ECO:0000256" key="1">
    <source>
        <dbReference type="ARBA" id="ARBA00022722"/>
    </source>
</evidence>
<dbReference type="Pfam" id="PF03852">
    <property type="entry name" value="Vsr"/>
    <property type="match status" value="1"/>
</dbReference>
<sequence length="150" mass="18015">MDKITKIQRSANMSKIRSKGTSPEMFIRRELHKRSLRYRVNYSKIKGTPDLYFTKTHTAVFINGCFWHRHENCNYTTTPNSNAEFWENKFSNNIQRDELIKVSLKTSKIRILIIWECTIKKMMKNTDFCDEMLNDIIQFIKNTDFNYLEI</sequence>
<keyword evidence="3 6" id="KW-0227">DNA damage</keyword>
<dbReference type="Proteomes" id="UP000616595">
    <property type="component" value="Unassembled WGS sequence"/>
</dbReference>
<dbReference type="InterPro" id="IPR011335">
    <property type="entry name" value="Restrct_endonuc-II-like"/>
</dbReference>
<dbReference type="AlphaFoldDB" id="A0A923HXI3"/>
<organism evidence="7 8">
    <name type="scientific">Acetobacterium paludosum</name>
    <dbReference type="NCBI Taxonomy" id="52693"/>
    <lineage>
        <taxon>Bacteria</taxon>
        <taxon>Bacillati</taxon>
        <taxon>Bacillota</taxon>
        <taxon>Clostridia</taxon>
        <taxon>Eubacteriales</taxon>
        <taxon>Eubacteriaceae</taxon>
        <taxon>Acetobacterium</taxon>
    </lineage>
</organism>
<evidence type="ECO:0000256" key="2">
    <source>
        <dbReference type="ARBA" id="ARBA00022759"/>
    </source>
</evidence>
<evidence type="ECO:0000256" key="4">
    <source>
        <dbReference type="ARBA" id="ARBA00022801"/>
    </source>
</evidence>
<keyword evidence="8" id="KW-1185">Reference proteome</keyword>
<proteinExistence type="inferred from homology"/>
<reference evidence="7" key="2">
    <citation type="submission" date="2020-10" db="EMBL/GenBank/DDBJ databases">
        <title>Comparative genomics of the Acetobacterium genus.</title>
        <authorList>
            <person name="Marshall C."/>
            <person name="May H."/>
            <person name="Norman S."/>
        </authorList>
    </citation>
    <scope>NUCLEOTIDE SEQUENCE</scope>
    <source>
        <strain evidence="7">DER-2019</strain>
    </source>
</reference>